<evidence type="ECO:0000256" key="10">
    <source>
        <dbReference type="ARBA" id="ARBA00023209"/>
    </source>
</evidence>
<keyword evidence="5" id="KW-0547">Nucleotide-binding</keyword>
<dbReference type="PANTHER" id="PTHR12358:SF106">
    <property type="entry name" value="LIPID KINASE YEGS"/>
    <property type="match status" value="1"/>
</dbReference>
<keyword evidence="9" id="KW-0443">Lipid metabolism</keyword>
<keyword evidence="14" id="KW-1185">Reference proteome</keyword>
<dbReference type="Gene3D" id="3.40.50.10330">
    <property type="entry name" value="Probable inorganic polyphosphate/atp-NAD kinase, domain 1"/>
    <property type="match status" value="1"/>
</dbReference>
<dbReference type="InterPro" id="IPR050187">
    <property type="entry name" value="Lipid_Phosphate_FormReg"/>
</dbReference>
<evidence type="ECO:0000256" key="4">
    <source>
        <dbReference type="ARBA" id="ARBA00022723"/>
    </source>
</evidence>
<evidence type="ECO:0000256" key="11">
    <source>
        <dbReference type="ARBA" id="ARBA00023264"/>
    </source>
</evidence>
<evidence type="ECO:0000256" key="7">
    <source>
        <dbReference type="ARBA" id="ARBA00022840"/>
    </source>
</evidence>
<dbReference type="NCBIfam" id="TIGR00147">
    <property type="entry name" value="YegS/Rv2252/BmrU family lipid kinase"/>
    <property type="match status" value="1"/>
</dbReference>
<dbReference type="InterPro" id="IPR017438">
    <property type="entry name" value="ATP-NAD_kinase_N"/>
</dbReference>
<feature type="domain" description="DAGKc" evidence="12">
    <location>
        <begin position="1"/>
        <end position="128"/>
    </location>
</feature>
<evidence type="ECO:0000256" key="6">
    <source>
        <dbReference type="ARBA" id="ARBA00022777"/>
    </source>
</evidence>
<keyword evidence="6 13" id="KW-0418">Kinase</keyword>
<organism evidence="13 14">
    <name type="scientific">Pedobacter flavus</name>
    <dbReference type="NCBI Taxonomy" id="3113906"/>
    <lineage>
        <taxon>Bacteria</taxon>
        <taxon>Pseudomonadati</taxon>
        <taxon>Bacteroidota</taxon>
        <taxon>Sphingobacteriia</taxon>
        <taxon>Sphingobacteriales</taxon>
        <taxon>Sphingobacteriaceae</taxon>
        <taxon>Pedobacter</taxon>
    </lineage>
</organism>
<dbReference type="PANTHER" id="PTHR12358">
    <property type="entry name" value="SPHINGOSINE KINASE"/>
    <property type="match status" value="1"/>
</dbReference>
<keyword evidence="8" id="KW-0460">Magnesium</keyword>
<reference evidence="13 14" key="1">
    <citation type="submission" date="2024-01" db="EMBL/GenBank/DDBJ databases">
        <title>Pedobacter sp. nov., isolated from oil-contaminated soil.</title>
        <authorList>
            <person name="Le N.T.T."/>
        </authorList>
    </citation>
    <scope>NUCLEOTIDE SEQUENCE [LARGE SCALE GENOMIC DNA]</scope>
    <source>
        <strain evidence="13 14">VNH31</strain>
    </source>
</reference>
<evidence type="ECO:0000256" key="5">
    <source>
        <dbReference type="ARBA" id="ARBA00022741"/>
    </source>
</evidence>
<dbReference type="InterPro" id="IPR016064">
    <property type="entry name" value="NAD/diacylglycerol_kinase_sf"/>
</dbReference>
<dbReference type="InterPro" id="IPR005218">
    <property type="entry name" value="Diacylglycerol/lipid_kinase"/>
</dbReference>
<evidence type="ECO:0000256" key="3">
    <source>
        <dbReference type="ARBA" id="ARBA00022679"/>
    </source>
</evidence>
<keyword evidence="4" id="KW-0479">Metal-binding</keyword>
<dbReference type="GO" id="GO:0016301">
    <property type="term" value="F:kinase activity"/>
    <property type="evidence" value="ECO:0007669"/>
    <property type="project" value="UniProtKB-KW"/>
</dbReference>
<dbReference type="Pfam" id="PF19279">
    <property type="entry name" value="YegS_C"/>
    <property type="match status" value="1"/>
</dbReference>
<comment type="caution">
    <text evidence="13">The sequence shown here is derived from an EMBL/GenBank/DDBJ whole genome shotgun (WGS) entry which is preliminary data.</text>
</comment>
<protein>
    <submittedName>
        <fullName evidence="13">YegS/Rv2252/BmrU family lipid kinase</fullName>
    </submittedName>
</protein>
<keyword evidence="10" id="KW-0594">Phospholipid biosynthesis</keyword>
<accession>A0ABU7H012</accession>
<keyword evidence="3" id="KW-0808">Transferase</keyword>
<evidence type="ECO:0000259" key="12">
    <source>
        <dbReference type="PROSITE" id="PS50146"/>
    </source>
</evidence>
<dbReference type="Pfam" id="PF00781">
    <property type="entry name" value="DAGK_cat"/>
    <property type="match status" value="1"/>
</dbReference>
<evidence type="ECO:0000256" key="9">
    <source>
        <dbReference type="ARBA" id="ARBA00023098"/>
    </source>
</evidence>
<comment type="cofactor">
    <cofactor evidence="1">
        <name>Mg(2+)</name>
        <dbReference type="ChEBI" id="CHEBI:18420"/>
    </cofactor>
</comment>
<gene>
    <name evidence="13" type="ORF">VRU49_04005</name>
</gene>
<evidence type="ECO:0000256" key="2">
    <source>
        <dbReference type="ARBA" id="ARBA00022516"/>
    </source>
</evidence>
<keyword evidence="7" id="KW-0067">ATP-binding</keyword>
<evidence type="ECO:0000313" key="13">
    <source>
        <dbReference type="EMBL" id="MEE1884580.1"/>
    </source>
</evidence>
<keyword evidence="11" id="KW-1208">Phospholipid metabolism</keyword>
<proteinExistence type="predicted"/>
<dbReference type="Proteomes" id="UP001337681">
    <property type="component" value="Unassembled WGS sequence"/>
</dbReference>
<sequence length="294" mass="32954">MSFLFVINSSSGNSEINYKQEIEEYLQTKSVEFQIYELPNSFDKEDLKQEIKNSNKETIVAVGGDGTIKLIAELIHSTEKILGIIPAGSANGMAKELNIPINDIPSSIDLLLKNEPIKIHLVKVNQEICIHLADLGFNAYLVKKFDTLPQRGMWGYSKSAVHALINHEKLNVEIEVDGKFIKSQAAMLVIANATMYGTGVKINPDGKLDDDYFELVVIKKYSYLEVLKIWLTRLPFNPKKIEVFQTKSVKITSLKKAHLQVDGEYLGKTNEVKAVIIPDTLNIITGKQIYDNGL</sequence>
<name>A0ABU7H012_9SPHI</name>
<dbReference type="InterPro" id="IPR001206">
    <property type="entry name" value="Diacylglycerol_kinase_cat_dom"/>
</dbReference>
<keyword evidence="2" id="KW-0444">Lipid biosynthesis</keyword>
<dbReference type="InterPro" id="IPR045540">
    <property type="entry name" value="YegS/DAGK_C"/>
</dbReference>
<dbReference type="RefSeq" id="WP_330145494.1">
    <property type="nucleotide sequence ID" value="NZ_JAZDQU010000001.1"/>
</dbReference>
<evidence type="ECO:0000256" key="1">
    <source>
        <dbReference type="ARBA" id="ARBA00001946"/>
    </source>
</evidence>
<dbReference type="Gene3D" id="2.60.200.40">
    <property type="match status" value="1"/>
</dbReference>
<dbReference type="EMBL" id="JAZDQU010000001">
    <property type="protein sequence ID" value="MEE1884580.1"/>
    <property type="molecule type" value="Genomic_DNA"/>
</dbReference>
<dbReference type="PROSITE" id="PS50146">
    <property type="entry name" value="DAGK"/>
    <property type="match status" value="1"/>
</dbReference>
<evidence type="ECO:0000313" key="14">
    <source>
        <dbReference type="Proteomes" id="UP001337681"/>
    </source>
</evidence>
<dbReference type="SUPFAM" id="SSF111331">
    <property type="entry name" value="NAD kinase/diacylglycerol kinase-like"/>
    <property type="match status" value="1"/>
</dbReference>
<evidence type="ECO:0000256" key="8">
    <source>
        <dbReference type="ARBA" id="ARBA00022842"/>
    </source>
</evidence>